<dbReference type="InterPro" id="IPR011009">
    <property type="entry name" value="Kinase-like_dom_sf"/>
</dbReference>
<evidence type="ECO:0000313" key="2">
    <source>
        <dbReference type="EMBL" id="RFZ38963.1"/>
    </source>
</evidence>
<sequence length="677" mass="73706">MGRLLAGAVNVMNDEGDQNAGIIEEPGDLTASWLTEKIGAGDVTEFTVERIGTGQMSECYRVQLTYAVPGGPSSVVLKVAATDPMSRQTGQALGLYEREVRFYAEVAPRLGGPIAPCYHAAVDAQTGAFDLLLGDAGPALVGDEIAGATVAQAQLAVSQLGRLHGPLLGDAALAEAPWLNRDSPLNQAMVNGLYAGFLDRYGEQIDPRSRMVCERLVAAFDGYLAQESSRGAIQGLVHGDYRLDNLLFGAAGAERPLTVVDWQTVSWGPALTDLAYFLGCALQPNERRAHYDDLLRTYHDALGPQAPITLEQVADEVRRQSFFGVMMAIVSSMLVERTDRGDRLFMTMLHRHCEHVLDTDALATLPDAAPPEPLCPGEQDEMAHEPTDEPLWSESWYADFVDAAQGLGGWFRLGRIANQQKAWVHALLCGPDMATVAVADIEVALPDDPWAVRTGDIELRHHATAPLQTYAVQLRARGQAYEDPSALLRGEPGDPVEVTMNLVWTTNGVPYRYRLTSRYEIPCTVAGTVTVDGTHYRVDAVPGQRDHSWGVRDWWSMDWMWSALHLDDGTHLHGVNIQLPGTPAFSVGYVQDSGGNLTELQAVNFREAFGGNGLPQNTTLSLQPGDITANIDVRAHAPVRLNASDGRVSHFPRAWVAVVTTDGRSGVGWMEWNRNQV</sequence>
<dbReference type="InterPro" id="IPR055493">
    <property type="entry name" value="DUF7065"/>
</dbReference>
<dbReference type="Pfam" id="PF02958">
    <property type="entry name" value="EcKL"/>
    <property type="match status" value="1"/>
</dbReference>
<dbReference type="SUPFAM" id="SSF56112">
    <property type="entry name" value="Protein kinase-like (PK-like)"/>
    <property type="match status" value="1"/>
</dbReference>
<keyword evidence="2" id="KW-0808">Transferase</keyword>
<name>A0A3E2MTW8_MYCMR</name>
<comment type="caution">
    <text evidence="2">The sequence shown here is derived from an EMBL/GenBank/DDBJ whole genome shotgun (WGS) entry which is preliminary data.</text>
</comment>
<dbReference type="Pfam" id="PF23213">
    <property type="entry name" value="DUF7065"/>
    <property type="match status" value="1"/>
</dbReference>
<dbReference type="AlphaFoldDB" id="A0A3E2MTW8"/>
<dbReference type="PANTHER" id="PTHR11012">
    <property type="entry name" value="PROTEIN KINASE-LIKE DOMAIN-CONTAINING"/>
    <property type="match status" value="1"/>
</dbReference>
<dbReference type="PANTHER" id="PTHR11012:SF30">
    <property type="entry name" value="PROTEIN KINASE-LIKE DOMAIN-CONTAINING"/>
    <property type="match status" value="1"/>
</dbReference>
<evidence type="ECO:0000259" key="1">
    <source>
        <dbReference type="SMART" id="SM00587"/>
    </source>
</evidence>
<dbReference type="SMART" id="SM00587">
    <property type="entry name" value="CHK"/>
    <property type="match status" value="1"/>
</dbReference>
<proteinExistence type="predicted"/>
<evidence type="ECO:0000313" key="3">
    <source>
        <dbReference type="Proteomes" id="UP000257451"/>
    </source>
</evidence>
<dbReference type="Pfam" id="PF23212">
    <property type="entry name" value="DUF7064"/>
    <property type="match status" value="1"/>
</dbReference>
<dbReference type="Proteomes" id="UP000257451">
    <property type="component" value="Unassembled WGS sequence"/>
</dbReference>
<gene>
    <name evidence="2" type="ORF">DAVIS_03394</name>
</gene>
<dbReference type="InterPro" id="IPR015897">
    <property type="entry name" value="CHK_kinase-like"/>
</dbReference>
<dbReference type="EMBL" id="PEDF01000110">
    <property type="protein sequence ID" value="RFZ38963.1"/>
    <property type="molecule type" value="Genomic_DNA"/>
</dbReference>
<dbReference type="GO" id="GO:0016740">
    <property type="term" value="F:transferase activity"/>
    <property type="evidence" value="ECO:0007669"/>
    <property type="project" value="UniProtKB-KW"/>
</dbReference>
<reference evidence="2 3" key="1">
    <citation type="journal article" date="2018" name="Sci. Rep.">
        <title>Extensive genomic diversity among Mycobacterium marinum strains revealed by whole genome sequencing.</title>
        <authorList>
            <person name="Das S."/>
            <person name="Pettersson B.M."/>
            <person name="Behra P.R."/>
            <person name="Mallick A."/>
            <person name="Cheramie M."/>
            <person name="Ramesh M."/>
            <person name="Shirreff L."/>
            <person name="DuCote T."/>
            <person name="Dasgupta S."/>
            <person name="Ennis D.G."/>
            <person name="Kirsebom L.A."/>
        </authorList>
    </citation>
    <scope>NUCLEOTIDE SEQUENCE [LARGE SCALE GENOMIC DNA]</scope>
    <source>
        <strain evidence="2 3">Davis1</strain>
    </source>
</reference>
<dbReference type="InterPro" id="IPR004119">
    <property type="entry name" value="EcKL"/>
</dbReference>
<dbReference type="Gene3D" id="3.90.1200.10">
    <property type="match status" value="1"/>
</dbReference>
<accession>A0A3E2MTW8</accession>
<dbReference type="InterPro" id="IPR055492">
    <property type="entry name" value="DUF7064"/>
</dbReference>
<protein>
    <submittedName>
        <fullName evidence="2">Phosphotransferase enzyme family protein</fullName>
    </submittedName>
</protein>
<dbReference type="SUPFAM" id="SSF159245">
    <property type="entry name" value="AttH-like"/>
    <property type="match status" value="1"/>
</dbReference>
<feature type="domain" description="CHK kinase-like" evidence="1">
    <location>
        <begin position="131"/>
        <end position="308"/>
    </location>
</feature>
<organism evidence="2 3">
    <name type="scientific">Mycobacterium marinum</name>
    <dbReference type="NCBI Taxonomy" id="1781"/>
    <lineage>
        <taxon>Bacteria</taxon>
        <taxon>Bacillati</taxon>
        <taxon>Actinomycetota</taxon>
        <taxon>Actinomycetes</taxon>
        <taxon>Mycobacteriales</taxon>
        <taxon>Mycobacteriaceae</taxon>
        <taxon>Mycobacterium</taxon>
        <taxon>Mycobacterium ulcerans group</taxon>
    </lineage>
</organism>